<proteinExistence type="predicted"/>
<gene>
    <name evidence="3" type="ORF">FSC37_09360</name>
</gene>
<name>A0A5C6U2Z8_9BURK</name>
<evidence type="ECO:0000313" key="3">
    <source>
        <dbReference type="EMBL" id="TXC66048.1"/>
    </source>
</evidence>
<dbReference type="Proteomes" id="UP000321832">
    <property type="component" value="Unassembled WGS sequence"/>
</dbReference>
<sequence length="646" mass="70215">MPRTLYTSRGTAVEIGRELGKGGEGSVFDAPALSNQVAKLYHKAPDGKKQAKLSFMASTADSQLLNYVAWPQETLHPSRGGPVIGFLMPKVSNKDPIHMVYSPAHRRQDYPKAAWDFLLYVARNVAASFETIHSHGHVIGDVNQNSFMVGRDSKVVLIDSDSFQVNARGTIHLCEVGVSHFTPPELQSLSSFDGFIRTTNHDNFGLALLIFHVLFGGRHPYSGVPLRNGVGDALETDIKHFRYAYARDNQSRGFSPPPRSIPVSMLPDAMESMFHLAFTEKGASGARPSAHQWVAALDSVRSRLKKCSSSAMHVYPDHLGTCPWCALEKQGVVYFVDLGATFTPTSSGFVLTQVWGLIQAVPPPATLNLPTPGSFTVTAKPLPAGIPGEGAVTFYRLVAVAIAVAIAFAAPGGWVLGLLVGWAGWVMAGGAGSAKRNEERAARKSFADAAEQEYDRPVARAKKEAGPEGFHARRAELAKMKDELEGLPRAEQDELNRLHATAQERQKERFLNTCFIDRANIPGVGPARKAALRSFGIETAADVSRSQVMQVRGFGESLTRAVVDWRRSCERQFQFNPAAAVSQSDRDAVRAKFAAKRIALERTLVAGPGELQQFRQRAASQLVTLTPQLEAAARKVAQAQADLGLL</sequence>
<feature type="transmembrane region" description="Helical" evidence="1">
    <location>
        <begin position="414"/>
        <end position="434"/>
    </location>
</feature>
<dbReference type="GO" id="GO:0005524">
    <property type="term" value="F:ATP binding"/>
    <property type="evidence" value="ECO:0007669"/>
    <property type="project" value="InterPro"/>
</dbReference>
<dbReference type="GO" id="GO:0004672">
    <property type="term" value="F:protein kinase activity"/>
    <property type="evidence" value="ECO:0007669"/>
    <property type="project" value="InterPro"/>
</dbReference>
<dbReference type="InterPro" id="IPR011009">
    <property type="entry name" value="Kinase-like_dom_sf"/>
</dbReference>
<keyword evidence="1" id="KW-0472">Membrane</keyword>
<evidence type="ECO:0000259" key="2">
    <source>
        <dbReference type="PROSITE" id="PS50011"/>
    </source>
</evidence>
<keyword evidence="1" id="KW-1133">Transmembrane helix</keyword>
<keyword evidence="4" id="KW-1185">Reference proteome</keyword>
<dbReference type="InterPro" id="IPR000719">
    <property type="entry name" value="Prot_kinase_dom"/>
</dbReference>
<dbReference type="AlphaFoldDB" id="A0A5C6U2Z8"/>
<dbReference type="SUPFAM" id="SSF56112">
    <property type="entry name" value="Protein kinase-like (PK-like)"/>
    <property type="match status" value="1"/>
</dbReference>
<dbReference type="PROSITE" id="PS50011">
    <property type="entry name" value="PROTEIN_KINASE_DOM"/>
    <property type="match status" value="1"/>
</dbReference>
<dbReference type="Gene3D" id="1.10.510.10">
    <property type="entry name" value="Transferase(Phosphotransferase) domain 1"/>
    <property type="match status" value="1"/>
</dbReference>
<feature type="domain" description="Protein kinase" evidence="2">
    <location>
        <begin position="13"/>
        <end position="294"/>
    </location>
</feature>
<accession>A0A5C6U2Z8</accession>
<organism evidence="3 4">
    <name type="scientific">Piscinibacter aquaticus</name>
    <dbReference type="NCBI Taxonomy" id="392597"/>
    <lineage>
        <taxon>Bacteria</taxon>
        <taxon>Pseudomonadati</taxon>
        <taxon>Pseudomonadota</taxon>
        <taxon>Betaproteobacteria</taxon>
        <taxon>Burkholderiales</taxon>
        <taxon>Sphaerotilaceae</taxon>
        <taxon>Piscinibacter</taxon>
    </lineage>
</organism>
<reference evidence="3 4" key="1">
    <citation type="submission" date="2019-08" db="EMBL/GenBank/DDBJ databases">
        <authorList>
            <person name="Khan S.A."/>
            <person name="Jeon C.O."/>
            <person name="Jeong S.E."/>
        </authorList>
    </citation>
    <scope>NUCLEOTIDE SEQUENCE [LARGE SCALE GENOMIC DNA]</scope>
    <source>
        <strain evidence="4">IMCC1728</strain>
    </source>
</reference>
<evidence type="ECO:0000256" key="1">
    <source>
        <dbReference type="SAM" id="Phobius"/>
    </source>
</evidence>
<evidence type="ECO:0000313" key="4">
    <source>
        <dbReference type="Proteomes" id="UP000321832"/>
    </source>
</evidence>
<comment type="caution">
    <text evidence="3">The sequence shown here is derived from an EMBL/GenBank/DDBJ whole genome shotgun (WGS) entry which is preliminary data.</text>
</comment>
<protein>
    <submittedName>
        <fullName evidence="3">Helix-hairpin-helix domain-containing protein</fullName>
    </submittedName>
</protein>
<dbReference type="EMBL" id="VOPW01000001">
    <property type="protein sequence ID" value="TXC66048.1"/>
    <property type="molecule type" value="Genomic_DNA"/>
</dbReference>
<keyword evidence="1" id="KW-0812">Transmembrane</keyword>